<dbReference type="Proteomes" id="UP000241546">
    <property type="component" value="Unassembled WGS sequence"/>
</dbReference>
<keyword evidence="2" id="KW-1185">Reference proteome</keyword>
<evidence type="ECO:0000313" key="2">
    <source>
        <dbReference type="Proteomes" id="UP000241546"/>
    </source>
</evidence>
<protein>
    <submittedName>
        <fullName evidence="1">Uncharacterized protein</fullName>
    </submittedName>
</protein>
<dbReference type="AlphaFoldDB" id="A0A2T4AWD8"/>
<name>A0A2T4AWD8_9HYPO</name>
<proteinExistence type="predicted"/>
<accession>A0A2T4AWD8</accession>
<dbReference type="EMBL" id="KZ680664">
    <property type="protein sequence ID" value="PTB61349.1"/>
    <property type="molecule type" value="Genomic_DNA"/>
</dbReference>
<dbReference type="OrthoDB" id="284782at2759"/>
<dbReference type="RefSeq" id="XP_024744669.1">
    <property type="nucleotide sequence ID" value="XM_024894619.1"/>
</dbReference>
<feature type="non-terminal residue" evidence="1">
    <location>
        <position position="62"/>
    </location>
</feature>
<dbReference type="GeneID" id="36602737"/>
<gene>
    <name evidence="1" type="ORF">BBK36DRAFT_1164140</name>
</gene>
<organism evidence="1 2">
    <name type="scientific">Trichoderma citrinoviride</name>
    <dbReference type="NCBI Taxonomy" id="58853"/>
    <lineage>
        <taxon>Eukaryota</taxon>
        <taxon>Fungi</taxon>
        <taxon>Dikarya</taxon>
        <taxon>Ascomycota</taxon>
        <taxon>Pezizomycotina</taxon>
        <taxon>Sordariomycetes</taxon>
        <taxon>Hypocreomycetidae</taxon>
        <taxon>Hypocreales</taxon>
        <taxon>Hypocreaceae</taxon>
        <taxon>Trichoderma</taxon>
    </lineage>
</organism>
<reference evidence="2" key="1">
    <citation type="submission" date="2016-07" db="EMBL/GenBank/DDBJ databases">
        <title>Multiple horizontal gene transfer events from other fungi enriched the ability of initially mycotrophic Trichoderma (Ascomycota) to feed on dead plant biomass.</title>
        <authorList>
            <consortium name="DOE Joint Genome Institute"/>
            <person name="Atanasova L."/>
            <person name="Chenthamara K."/>
            <person name="Zhang J."/>
            <person name="Grujic M."/>
            <person name="Henrissat B."/>
            <person name="Kuo A."/>
            <person name="Aerts A."/>
            <person name="Salamov A."/>
            <person name="Lipzen A."/>
            <person name="Labutti K."/>
            <person name="Barry K."/>
            <person name="Miao Y."/>
            <person name="Rahimi M.J."/>
            <person name="Shen Q."/>
            <person name="Grigoriev I.V."/>
            <person name="Kubicek C.P."/>
            <person name="Druzhinina I.S."/>
        </authorList>
    </citation>
    <scope>NUCLEOTIDE SEQUENCE [LARGE SCALE GENOMIC DNA]</scope>
    <source>
        <strain evidence="2">TUCIM 6016</strain>
    </source>
</reference>
<sequence>MASSSSAKVAPLQSLKPDLHERAWASVPHPNLPLIATAHGKNVTVFSLSTLSFHSALADGHA</sequence>
<evidence type="ECO:0000313" key="1">
    <source>
        <dbReference type="EMBL" id="PTB61349.1"/>
    </source>
</evidence>